<dbReference type="PANTHER" id="PTHR13006:SF9">
    <property type="entry name" value="GLUCOSE TRANSPORTER 4 ENHANCER FACTOR, ISOFORM G"/>
    <property type="match status" value="1"/>
</dbReference>
<keyword evidence="4" id="KW-0862">Zinc</keyword>
<reference evidence="10" key="1">
    <citation type="journal article" date="2023" name="Genome Biol. Evol.">
        <title>Long-read-based Genome Assembly of Drosophila gunungcola Reveals Fewer Chemosensory Genes in Flower-breeding Species.</title>
        <authorList>
            <person name="Negi A."/>
            <person name="Liao B.Y."/>
            <person name="Yeh S.D."/>
        </authorList>
    </citation>
    <scope>NUCLEOTIDE SEQUENCE</scope>
    <source>
        <strain evidence="10">Sukarami</strain>
    </source>
</reference>
<feature type="compositionally biased region" description="Acidic residues" evidence="9">
    <location>
        <begin position="477"/>
        <end position="493"/>
    </location>
</feature>
<dbReference type="PANTHER" id="PTHR13006">
    <property type="entry name" value="PAPILLOMAVIRUS REGULATORY FACTOR PRF-1"/>
    <property type="match status" value="1"/>
</dbReference>
<dbReference type="InterPro" id="IPR052253">
    <property type="entry name" value="CR1/CR2-DNA-binding_regulator"/>
</dbReference>
<keyword evidence="3" id="KW-0863">Zinc-finger</keyword>
<feature type="region of interest" description="Disordered" evidence="9">
    <location>
        <begin position="372"/>
        <end position="400"/>
    </location>
</feature>
<evidence type="ECO:0000256" key="8">
    <source>
        <dbReference type="ARBA" id="ARBA00023242"/>
    </source>
</evidence>
<dbReference type="GO" id="GO:0005634">
    <property type="term" value="C:nucleus"/>
    <property type="evidence" value="ECO:0007669"/>
    <property type="project" value="UniProtKB-SubCell"/>
</dbReference>
<keyword evidence="6" id="KW-0238">DNA-binding</keyword>
<evidence type="ECO:0000256" key="7">
    <source>
        <dbReference type="ARBA" id="ARBA00023163"/>
    </source>
</evidence>
<evidence type="ECO:0000256" key="4">
    <source>
        <dbReference type="ARBA" id="ARBA00022833"/>
    </source>
</evidence>
<feature type="region of interest" description="Disordered" evidence="9">
    <location>
        <begin position="423"/>
        <end position="445"/>
    </location>
</feature>
<feature type="compositionally biased region" description="Polar residues" evidence="9">
    <location>
        <begin position="386"/>
        <end position="400"/>
    </location>
</feature>
<dbReference type="GO" id="GO:0006357">
    <property type="term" value="P:regulation of transcription by RNA polymerase II"/>
    <property type="evidence" value="ECO:0007669"/>
    <property type="project" value="TreeGrafter"/>
</dbReference>
<keyword evidence="7" id="KW-0804">Transcription</keyword>
<organism evidence="10 11">
    <name type="scientific">Drosophila gunungcola</name>
    <name type="common">fruit fly</name>
    <dbReference type="NCBI Taxonomy" id="103775"/>
    <lineage>
        <taxon>Eukaryota</taxon>
        <taxon>Metazoa</taxon>
        <taxon>Ecdysozoa</taxon>
        <taxon>Arthropoda</taxon>
        <taxon>Hexapoda</taxon>
        <taxon>Insecta</taxon>
        <taxon>Pterygota</taxon>
        <taxon>Neoptera</taxon>
        <taxon>Endopterygota</taxon>
        <taxon>Diptera</taxon>
        <taxon>Brachycera</taxon>
        <taxon>Muscomorpha</taxon>
        <taxon>Ephydroidea</taxon>
        <taxon>Drosophilidae</taxon>
        <taxon>Drosophila</taxon>
        <taxon>Sophophora</taxon>
    </lineage>
</organism>
<comment type="caution">
    <text evidence="10">The sequence shown here is derived from an EMBL/GenBank/DDBJ whole genome shotgun (WGS) entry which is preliminary data.</text>
</comment>
<keyword evidence="8" id="KW-0539">Nucleus</keyword>
<dbReference type="GO" id="GO:0000978">
    <property type="term" value="F:RNA polymerase II cis-regulatory region sequence-specific DNA binding"/>
    <property type="evidence" value="ECO:0007669"/>
    <property type="project" value="TreeGrafter"/>
</dbReference>
<dbReference type="GO" id="GO:0003700">
    <property type="term" value="F:DNA-binding transcription factor activity"/>
    <property type="evidence" value="ECO:0007669"/>
    <property type="project" value="TreeGrafter"/>
</dbReference>
<feature type="compositionally biased region" description="Low complexity" evidence="9">
    <location>
        <begin position="463"/>
        <end position="476"/>
    </location>
</feature>
<feature type="region of interest" description="Disordered" evidence="9">
    <location>
        <begin position="312"/>
        <end position="342"/>
    </location>
</feature>
<feature type="compositionally biased region" description="Basic and acidic residues" evidence="9">
    <location>
        <begin position="328"/>
        <end position="342"/>
    </location>
</feature>
<evidence type="ECO:0000256" key="9">
    <source>
        <dbReference type="SAM" id="MobiDB-lite"/>
    </source>
</evidence>
<dbReference type="GO" id="GO:0008270">
    <property type="term" value="F:zinc ion binding"/>
    <property type="evidence" value="ECO:0007669"/>
    <property type="project" value="UniProtKB-KW"/>
</dbReference>
<keyword evidence="5" id="KW-0805">Transcription regulation</keyword>
<dbReference type="Proteomes" id="UP001059596">
    <property type="component" value="Chromosome 3R"/>
</dbReference>
<dbReference type="AlphaFoldDB" id="A0A9Q0BVP5"/>
<evidence type="ECO:0000256" key="6">
    <source>
        <dbReference type="ARBA" id="ARBA00023125"/>
    </source>
</evidence>
<evidence type="ECO:0000256" key="3">
    <source>
        <dbReference type="ARBA" id="ARBA00022771"/>
    </source>
</evidence>
<dbReference type="EMBL" id="JAMKOV010000001">
    <property type="protein sequence ID" value="KAI8046442.1"/>
    <property type="molecule type" value="Genomic_DNA"/>
</dbReference>
<feature type="region of interest" description="Disordered" evidence="9">
    <location>
        <begin position="463"/>
        <end position="509"/>
    </location>
</feature>
<accession>A0A9Q0BVP5</accession>
<keyword evidence="2" id="KW-0479">Metal-binding</keyword>
<feature type="region of interest" description="Disordered" evidence="9">
    <location>
        <begin position="1"/>
        <end position="35"/>
    </location>
</feature>
<feature type="compositionally biased region" description="Low complexity" evidence="9">
    <location>
        <begin position="423"/>
        <end position="433"/>
    </location>
</feature>
<proteinExistence type="predicted"/>
<gene>
    <name evidence="10" type="ORF">M5D96_002650</name>
</gene>
<comment type="subcellular location">
    <subcellularLocation>
        <location evidence="1">Nucleus</location>
    </subcellularLocation>
</comment>
<evidence type="ECO:0000313" key="11">
    <source>
        <dbReference type="Proteomes" id="UP001059596"/>
    </source>
</evidence>
<evidence type="ECO:0000313" key="10">
    <source>
        <dbReference type="EMBL" id="KAI8046442.1"/>
    </source>
</evidence>
<name>A0A9Q0BVP5_9MUSC</name>
<evidence type="ECO:0000256" key="2">
    <source>
        <dbReference type="ARBA" id="ARBA00022723"/>
    </source>
</evidence>
<protein>
    <submittedName>
        <fullName evidence="10">Uncharacterized protein</fullName>
    </submittedName>
</protein>
<feature type="compositionally biased region" description="Low complexity" evidence="9">
    <location>
        <begin position="25"/>
        <end position="35"/>
    </location>
</feature>
<sequence>MASSSFVRHRLPLGRESKDSDSGFQAAKQPAKQPASCIVRTHTVALGTGPAPVRIAPGRGPVFVRSANTANYNCSTMNTMALNYYVERSDYECYGSHRPTGHCSSRSSSMSTSSEDSLMQPFARQSKKFRCVYPKCNIVEPDQNKIIRHIRKTHLGSRVLLDEISVPSMCKSMVTSYDCRRLASSSTRPVSVWPCLMKMGMGSRQRTWYQCVSGAVGDVESHTFWLLPLNSTSNQKASPSSSLSLRKSHTCRTDLAMQMRMSKVSTMGWRKYSFMPSLCSVVRSTPWKADWYQNSADDDCENEEEFYYTDVDDDDEQVKPSLASEPTLSHRDMARPPHEDPEYQKQIVGNFKWVSLQSMMQGRAGSHYNHLAQPHGRTISGGKIPSTHQQQLQNNNTSCIPTSHLDHHNYTSYSISFAGTGLAAASASGPPLGKHARSSNTISNRPVRIRSVATSVIVAPITCTATSTTTPTQTEEQAGEEMEEDLEDQEEEERQQQQQEALEDQEEAQVAAANGLLAWSRAAASQQQAQAVLMQG</sequence>
<keyword evidence="11" id="KW-1185">Reference proteome</keyword>
<evidence type="ECO:0000256" key="1">
    <source>
        <dbReference type="ARBA" id="ARBA00004123"/>
    </source>
</evidence>
<evidence type="ECO:0000256" key="5">
    <source>
        <dbReference type="ARBA" id="ARBA00023015"/>
    </source>
</evidence>